<protein>
    <submittedName>
        <fullName evidence="10">Uncharacterized protein</fullName>
    </submittedName>
</protein>
<feature type="compositionally biased region" description="Polar residues" evidence="8">
    <location>
        <begin position="1"/>
        <end position="16"/>
    </location>
</feature>
<feature type="compositionally biased region" description="Low complexity" evidence="8">
    <location>
        <begin position="31"/>
        <end position="46"/>
    </location>
</feature>
<feature type="transmembrane region" description="Helical" evidence="9">
    <location>
        <begin position="338"/>
        <end position="359"/>
    </location>
</feature>
<comment type="subcellular location">
    <subcellularLocation>
        <location evidence="1">Cell membrane</location>
        <topology evidence="1">Multi-pass membrane protein</topology>
    </subcellularLocation>
</comment>
<dbReference type="GO" id="GO:0005886">
    <property type="term" value="C:plasma membrane"/>
    <property type="evidence" value="ECO:0007669"/>
    <property type="project" value="UniProtKB-SubCell"/>
</dbReference>
<evidence type="ECO:0000313" key="10">
    <source>
        <dbReference type="EMBL" id="CAF9937764.1"/>
    </source>
</evidence>
<gene>
    <name evidence="10" type="ORF">IMSHALPRED_000537</name>
</gene>
<dbReference type="Proteomes" id="UP000664534">
    <property type="component" value="Unassembled WGS sequence"/>
</dbReference>
<dbReference type="OrthoDB" id="1368at2759"/>
<dbReference type="AlphaFoldDB" id="A0A8H3J0A7"/>
<keyword evidence="5 9" id="KW-1133">Transmembrane helix</keyword>
<keyword evidence="4 9" id="KW-0812">Transmembrane</keyword>
<keyword evidence="7 9" id="KW-0472">Membrane</keyword>
<evidence type="ECO:0000256" key="3">
    <source>
        <dbReference type="ARBA" id="ARBA00022475"/>
    </source>
</evidence>
<keyword evidence="2" id="KW-0813">Transport</keyword>
<evidence type="ECO:0000256" key="4">
    <source>
        <dbReference type="ARBA" id="ARBA00022692"/>
    </source>
</evidence>
<feature type="region of interest" description="Disordered" evidence="8">
    <location>
        <begin position="1"/>
        <end position="61"/>
    </location>
</feature>
<dbReference type="GO" id="GO:0005254">
    <property type="term" value="F:chloride channel activity"/>
    <property type="evidence" value="ECO:0007669"/>
    <property type="project" value="InterPro"/>
</dbReference>
<evidence type="ECO:0000256" key="7">
    <source>
        <dbReference type="ARBA" id="ARBA00023136"/>
    </source>
</evidence>
<evidence type="ECO:0000313" key="11">
    <source>
        <dbReference type="Proteomes" id="UP000664534"/>
    </source>
</evidence>
<comment type="caution">
    <text evidence="10">The sequence shown here is derived from an EMBL/GenBank/DDBJ whole genome shotgun (WGS) entry which is preliminary data.</text>
</comment>
<keyword evidence="3" id="KW-1003">Cell membrane</keyword>
<evidence type="ECO:0000256" key="1">
    <source>
        <dbReference type="ARBA" id="ARBA00004651"/>
    </source>
</evidence>
<evidence type="ECO:0000256" key="5">
    <source>
        <dbReference type="ARBA" id="ARBA00022989"/>
    </source>
</evidence>
<organism evidence="10 11">
    <name type="scientific">Imshaugia aleurites</name>
    <dbReference type="NCBI Taxonomy" id="172621"/>
    <lineage>
        <taxon>Eukaryota</taxon>
        <taxon>Fungi</taxon>
        <taxon>Dikarya</taxon>
        <taxon>Ascomycota</taxon>
        <taxon>Pezizomycotina</taxon>
        <taxon>Lecanoromycetes</taxon>
        <taxon>OSLEUM clade</taxon>
        <taxon>Lecanoromycetidae</taxon>
        <taxon>Lecanorales</taxon>
        <taxon>Lecanorineae</taxon>
        <taxon>Parmeliaceae</taxon>
        <taxon>Imshaugia</taxon>
    </lineage>
</organism>
<evidence type="ECO:0000256" key="8">
    <source>
        <dbReference type="SAM" id="MobiDB-lite"/>
    </source>
</evidence>
<dbReference type="Pfam" id="PF25539">
    <property type="entry name" value="Bestrophin_2"/>
    <property type="match status" value="2"/>
</dbReference>
<feature type="transmembrane region" description="Helical" evidence="9">
    <location>
        <begin position="365"/>
        <end position="384"/>
    </location>
</feature>
<name>A0A8H3J0A7_9LECA</name>
<sequence>MSATATLSTRPSSSALSAHPPQKNPCIIINPQSSSSSPQSTSLRQPSPSPNQRLRPSTRRHTSTIDDFITKPLDIEKHRKMPYFLRMRGSITPRMIVPLVFVAIWSTIITCISQFWYPLVVSNLLLTVLGFVVGLGISFRTSSAYERYVEGRKYWAQLIQTSRDLARHIWIHADERHAASPDLGKADLLAKLTALNLISAFAVALKRRLRFEPYAHYDDLAPLVSNLATFAGAASSDPDCLPEEEKPSSPLKILGGYLGLEFLEPNPRKQIKRADRAGKKLGNLPLEILHYLSAYVEAAIASGTCPNGVHQAMLMADLASLNEVLAGTERVVNTPLPVAYSIAISQITWTYVLALPFQLWASLRWVTVPGTVVGAYIILGIAAIGREIEDPFGYDENDLPLDRYCQQVEDEINLVTSKERPRAEDFVSAEANRVLFGLSYEAWSRKSTADIRASLRARAGAKQAVVGVLPVRGEKTEEV</sequence>
<dbReference type="PANTHER" id="PTHR33281">
    <property type="entry name" value="UPF0187 PROTEIN YNEE"/>
    <property type="match status" value="1"/>
</dbReference>
<evidence type="ECO:0000256" key="9">
    <source>
        <dbReference type="SAM" id="Phobius"/>
    </source>
</evidence>
<reference evidence="10" key="1">
    <citation type="submission" date="2021-03" db="EMBL/GenBank/DDBJ databases">
        <authorList>
            <person name="Tagirdzhanova G."/>
        </authorList>
    </citation>
    <scope>NUCLEOTIDE SEQUENCE</scope>
</reference>
<feature type="transmembrane region" description="Helical" evidence="9">
    <location>
        <begin position="123"/>
        <end position="143"/>
    </location>
</feature>
<keyword evidence="11" id="KW-1185">Reference proteome</keyword>
<dbReference type="InterPro" id="IPR044669">
    <property type="entry name" value="YneE/VCCN1/2-like"/>
</dbReference>
<accession>A0A8H3J0A7</accession>
<feature type="transmembrane region" description="Helical" evidence="9">
    <location>
        <begin position="96"/>
        <end position="117"/>
    </location>
</feature>
<evidence type="ECO:0000256" key="2">
    <source>
        <dbReference type="ARBA" id="ARBA00022448"/>
    </source>
</evidence>
<evidence type="ECO:0000256" key="6">
    <source>
        <dbReference type="ARBA" id="ARBA00023065"/>
    </source>
</evidence>
<dbReference type="EMBL" id="CAJPDT010000102">
    <property type="protein sequence ID" value="CAF9937764.1"/>
    <property type="molecule type" value="Genomic_DNA"/>
</dbReference>
<proteinExistence type="predicted"/>
<keyword evidence="6" id="KW-0406">Ion transport</keyword>
<dbReference type="PANTHER" id="PTHR33281:SF19">
    <property type="entry name" value="VOLTAGE-DEPENDENT ANION CHANNEL-FORMING PROTEIN YNEE"/>
    <property type="match status" value="1"/>
</dbReference>